<evidence type="ECO:0000256" key="4">
    <source>
        <dbReference type="ARBA" id="ARBA00022832"/>
    </source>
</evidence>
<dbReference type="NCBIfam" id="TIGR00747">
    <property type="entry name" value="fabH"/>
    <property type="match status" value="1"/>
</dbReference>
<evidence type="ECO:0000256" key="2">
    <source>
        <dbReference type="ARBA" id="ARBA00022516"/>
    </source>
</evidence>
<evidence type="ECO:0000256" key="7">
    <source>
        <dbReference type="ARBA" id="ARBA00023268"/>
    </source>
</evidence>
<protein>
    <recommendedName>
        <fullName evidence="9">Beta-ketoacyl-[acyl-carrier-protein] synthase III</fullName>
        <shortName evidence="9">Beta-ketoacyl-ACP synthase III</shortName>
        <shortName evidence="9">KAS III</shortName>
        <ecNumber evidence="9">2.3.1.180</ecNumber>
    </recommendedName>
    <alternativeName>
        <fullName evidence="9">3-oxoacyl-[acyl-carrier-protein] synthase 3</fullName>
    </alternativeName>
    <alternativeName>
        <fullName evidence="9">3-oxoacyl-[acyl-carrier-protein] synthase III</fullName>
    </alternativeName>
</protein>
<keyword evidence="5 9" id="KW-0443">Lipid metabolism</keyword>
<feature type="active site" evidence="9">
    <location>
        <position position="284"/>
    </location>
</feature>
<keyword evidence="3 9" id="KW-0808">Transferase</keyword>
<evidence type="ECO:0000256" key="1">
    <source>
        <dbReference type="ARBA" id="ARBA00008642"/>
    </source>
</evidence>
<keyword evidence="6 9" id="KW-0275">Fatty acid biosynthesis</keyword>
<dbReference type="NCBIfam" id="NF006829">
    <property type="entry name" value="PRK09352.1"/>
    <property type="match status" value="1"/>
</dbReference>
<reference evidence="13" key="1">
    <citation type="journal article" date="2019" name="Int. J. Syst. Evol. Microbiol.">
        <title>The Global Catalogue of Microorganisms (GCM) 10K type strain sequencing project: providing services to taxonomists for standard genome sequencing and annotation.</title>
        <authorList>
            <consortium name="The Broad Institute Genomics Platform"/>
            <consortium name="The Broad Institute Genome Sequencing Center for Infectious Disease"/>
            <person name="Wu L."/>
            <person name="Ma J."/>
        </authorList>
    </citation>
    <scope>NUCLEOTIDE SEQUENCE [LARGE SCALE GENOMIC DNA]</scope>
    <source>
        <strain evidence="13">CAIM 431</strain>
    </source>
</reference>
<feature type="domain" description="Beta-ketoacyl-[acyl-carrier-protein] synthase III N-terminal" evidence="11">
    <location>
        <begin position="115"/>
        <end position="191"/>
    </location>
</feature>
<dbReference type="Pfam" id="PF08545">
    <property type="entry name" value="ACP_syn_III"/>
    <property type="match status" value="1"/>
</dbReference>
<comment type="function">
    <text evidence="9">Catalyzes the condensation reaction of fatty acid synthesis by the addition to an acyl acceptor of two carbons from malonyl-ACP. Catalyzes the first condensation reaction which initiates fatty acid synthesis and may therefore play a role in governing the total rate of fatty acid production. Possesses both acetoacetyl-ACP synthase and acetyl transacylase activities. Its substrate specificity determines the biosynthesis of branched-chain and/or straight-chain of fatty acids.</text>
</comment>
<sequence length="328" mass="34681">MALRTSEPRRFSRVMSVGSARGSRVVDNAEMCTMIDSSDEWIQQRTGIVERRWAAEGEDALSLAVDASRIAVERSGLQPDQIDAVLLASISWTQQTPSMAALVAQQLGLSRPAVMDLSAACAGYCYGLGVADAMVRAGTARHVLVVGAEAMSHVLDKADRGTAFLFSDGAGASVVGPAEEPGISATLWGSDPAQADVITIDDWSTLDSGQIPYIRMDGAKVFRWATTYIADRTREVLEASGLAPEELDAFIPHQANNRITDSMLRHLKLPADVVVSRDITHMGNSSAASVPLAMDALLASGEARSGQTALLIGFGAGLAWAGQVVTLP</sequence>
<evidence type="ECO:0000313" key="13">
    <source>
        <dbReference type="Proteomes" id="UP001597326"/>
    </source>
</evidence>
<dbReference type="GO" id="GO:0033818">
    <property type="term" value="F:beta-ketoacyl-acyl-carrier-protein synthase III activity"/>
    <property type="evidence" value="ECO:0007669"/>
    <property type="project" value="UniProtKB-EC"/>
</dbReference>
<keyword evidence="8 9" id="KW-0012">Acyltransferase</keyword>
<dbReference type="InterPro" id="IPR016039">
    <property type="entry name" value="Thiolase-like"/>
</dbReference>
<evidence type="ECO:0000313" key="12">
    <source>
        <dbReference type="EMBL" id="MFD1890414.1"/>
    </source>
</evidence>
<dbReference type="EC" id="2.3.1.180" evidence="9"/>
<keyword evidence="2 9" id="KW-0444">Lipid biosynthesis</keyword>
<dbReference type="SUPFAM" id="SSF53901">
    <property type="entry name" value="Thiolase-like"/>
    <property type="match status" value="1"/>
</dbReference>
<evidence type="ECO:0000256" key="3">
    <source>
        <dbReference type="ARBA" id="ARBA00022679"/>
    </source>
</evidence>
<comment type="subcellular location">
    <subcellularLocation>
        <location evidence="9">Cytoplasm</location>
    </subcellularLocation>
</comment>
<gene>
    <name evidence="9" type="primary">fabH</name>
    <name evidence="12" type="ORF">ACFSCS_09520</name>
</gene>
<feature type="active site" evidence="9">
    <location>
        <position position="253"/>
    </location>
</feature>
<evidence type="ECO:0000259" key="11">
    <source>
        <dbReference type="Pfam" id="PF08545"/>
    </source>
</evidence>
<proteinExistence type="inferred from homology"/>
<evidence type="ECO:0000256" key="5">
    <source>
        <dbReference type="ARBA" id="ARBA00023098"/>
    </source>
</evidence>
<dbReference type="InterPro" id="IPR013747">
    <property type="entry name" value="ACP_syn_III_C"/>
</dbReference>
<dbReference type="EMBL" id="JBHUFZ010000019">
    <property type="protein sequence ID" value="MFD1890414.1"/>
    <property type="molecule type" value="Genomic_DNA"/>
</dbReference>
<comment type="similarity">
    <text evidence="1 9">Belongs to the thiolase-like superfamily. FabH family.</text>
</comment>
<dbReference type="PANTHER" id="PTHR43091">
    <property type="entry name" value="3-OXOACYL-[ACYL-CARRIER-PROTEIN] SYNTHASE"/>
    <property type="match status" value="1"/>
</dbReference>
<evidence type="ECO:0000256" key="6">
    <source>
        <dbReference type="ARBA" id="ARBA00023160"/>
    </source>
</evidence>
<dbReference type="PANTHER" id="PTHR43091:SF1">
    <property type="entry name" value="BETA-KETOACYL-[ACYL-CARRIER-PROTEIN] SYNTHASE III, CHLOROPLASTIC"/>
    <property type="match status" value="1"/>
</dbReference>
<keyword evidence="4 9" id="KW-0276">Fatty acid metabolism</keyword>
<dbReference type="Proteomes" id="UP001597326">
    <property type="component" value="Unassembled WGS sequence"/>
</dbReference>
<comment type="catalytic activity">
    <reaction evidence="9">
        <text>malonyl-[ACP] + acetyl-CoA + H(+) = 3-oxobutanoyl-[ACP] + CO2 + CoA</text>
        <dbReference type="Rhea" id="RHEA:12080"/>
        <dbReference type="Rhea" id="RHEA-COMP:9623"/>
        <dbReference type="Rhea" id="RHEA-COMP:9625"/>
        <dbReference type="ChEBI" id="CHEBI:15378"/>
        <dbReference type="ChEBI" id="CHEBI:16526"/>
        <dbReference type="ChEBI" id="CHEBI:57287"/>
        <dbReference type="ChEBI" id="CHEBI:57288"/>
        <dbReference type="ChEBI" id="CHEBI:78449"/>
        <dbReference type="ChEBI" id="CHEBI:78450"/>
        <dbReference type="EC" id="2.3.1.180"/>
    </reaction>
</comment>
<name>A0ABW4RX57_9ACTN</name>
<comment type="pathway">
    <text evidence="9">Lipid metabolism; fatty acid biosynthesis.</text>
</comment>
<organism evidence="12 13">
    <name type="scientific">Luteococcus peritonei</name>
    <dbReference type="NCBI Taxonomy" id="88874"/>
    <lineage>
        <taxon>Bacteria</taxon>
        <taxon>Bacillati</taxon>
        <taxon>Actinomycetota</taxon>
        <taxon>Actinomycetes</taxon>
        <taxon>Propionibacteriales</taxon>
        <taxon>Propionibacteriaceae</taxon>
        <taxon>Luteococcus</taxon>
    </lineage>
</organism>
<evidence type="ECO:0000256" key="8">
    <source>
        <dbReference type="ARBA" id="ARBA00023315"/>
    </source>
</evidence>
<feature type="active site" evidence="9">
    <location>
        <position position="121"/>
    </location>
</feature>
<dbReference type="HAMAP" id="MF_01815">
    <property type="entry name" value="FabH"/>
    <property type="match status" value="1"/>
</dbReference>
<feature type="domain" description="Beta-ketoacyl-[acyl-carrier-protein] synthase III C-terminal" evidence="10">
    <location>
        <begin position="237"/>
        <end position="326"/>
    </location>
</feature>
<accession>A0ABW4RX57</accession>
<comment type="caution">
    <text evidence="12">The sequence shown here is derived from an EMBL/GenBank/DDBJ whole genome shotgun (WGS) entry which is preliminary data.</text>
</comment>
<dbReference type="InterPro" id="IPR004655">
    <property type="entry name" value="FabH"/>
</dbReference>
<comment type="domain">
    <text evidence="9">The last Arg residue of the ACP-binding site is essential for the weak association between ACP/AcpP and FabH.</text>
</comment>
<dbReference type="Pfam" id="PF08541">
    <property type="entry name" value="ACP_syn_III_C"/>
    <property type="match status" value="1"/>
</dbReference>
<feature type="region of interest" description="ACP-binding" evidence="9">
    <location>
        <begin position="254"/>
        <end position="258"/>
    </location>
</feature>
<keyword evidence="7 9" id="KW-0511">Multifunctional enzyme</keyword>
<comment type="subunit">
    <text evidence="9">Homodimer.</text>
</comment>
<keyword evidence="13" id="KW-1185">Reference proteome</keyword>
<keyword evidence="9" id="KW-0963">Cytoplasm</keyword>
<dbReference type="RefSeq" id="WP_343874752.1">
    <property type="nucleotide sequence ID" value="NZ_BAAAIX010000027.1"/>
</dbReference>
<dbReference type="InterPro" id="IPR013751">
    <property type="entry name" value="ACP_syn_III_N"/>
</dbReference>
<dbReference type="Gene3D" id="3.40.47.10">
    <property type="match status" value="2"/>
</dbReference>
<dbReference type="CDD" id="cd00830">
    <property type="entry name" value="KAS_III"/>
    <property type="match status" value="1"/>
</dbReference>
<evidence type="ECO:0000256" key="9">
    <source>
        <dbReference type="HAMAP-Rule" id="MF_01815"/>
    </source>
</evidence>
<evidence type="ECO:0000259" key="10">
    <source>
        <dbReference type="Pfam" id="PF08541"/>
    </source>
</evidence>